<evidence type="ECO:0000313" key="2">
    <source>
        <dbReference type="EMBL" id="KAB8040496.1"/>
    </source>
</evidence>
<keyword evidence="1" id="KW-1133">Transmembrane helix</keyword>
<dbReference type="PANTHER" id="PTHR38834">
    <property type="entry name" value="PERIPLASMIC SUBSTRATE BINDING PROTEIN FAMILY 3"/>
    <property type="match status" value="1"/>
</dbReference>
<name>A0A6N6VZ23_9BACT</name>
<evidence type="ECO:0000313" key="3">
    <source>
        <dbReference type="Proteomes" id="UP000437748"/>
    </source>
</evidence>
<dbReference type="Gene3D" id="3.40.190.10">
    <property type="entry name" value="Periplasmic binding protein-like II"/>
    <property type="match status" value="2"/>
</dbReference>
<accession>A0A6N6VZ23</accession>
<dbReference type="PANTHER" id="PTHR38834:SF3">
    <property type="entry name" value="SOLUTE-BINDING PROTEIN FAMILY 3_N-TERMINAL DOMAIN-CONTAINING PROTEIN"/>
    <property type="match status" value="1"/>
</dbReference>
<proteinExistence type="predicted"/>
<organism evidence="2 3">
    <name type="scientific">Silvanigrella paludirubra</name>
    <dbReference type="NCBI Taxonomy" id="2499159"/>
    <lineage>
        <taxon>Bacteria</taxon>
        <taxon>Pseudomonadati</taxon>
        <taxon>Bdellovibrionota</taxon>
        <taxon>Oligoflexia</taxon>
        <taxon>Silvanigrellales</taxon>
        <taxon>Silvanigrellaceae</taxon>
        <taxon>Silvanigrella</taxon>
    </lineage>
</organism>
<sequence>MELKLTKAHLFYVFILYLINFFIFHNAEAFTFDNIEVFTTDKLNPIVIINKNKLEGISGEFLAESTKNQVKNLNLNVLPWPRAQSELQKVKNSLILPLSRTKDREIKYKWVSKVFDDPVCVFTSRPDIIVKTKEDLKKLKSIGIIRSGSEAEHLKDYPLEDSIDLNELAVKLNLHKVDAVVSGYSVTSYNWKMNNFDPSILKCALIVSINQQYIAASLTSDDNFVSTLAKTMEKYKTTVEYKSLLKKYNVSSENKNTK</sequence>
<dbReference type="Proteomes" id="UP000437748">
    <property type="component" value="Unassembled WGS sequence"/>
</dbReference>
<reference evidence="2 3" key="1">
    <citation type="submission" date="2019-10" db="EMBL/GenBank/DDBJ databases">
        <title>New species of Slilvanegrellaceae.</title>
        <authorList>
            <person name="Pitt A."/>
            <person name="Hahn M.W."/>
        </authorList>
    </citation>
    <scope>NUCLEOTIDE SEQUENCE [LARGE SCALE GENOMIC DNA]</scope>
    <source>
        <strain evidence="2 3">SP-Ram-0.45-NSY-1</strain>
    </source>
</reference>
<gene>
    <name evidence="2" type="ORF">GCL60_00850</name>
</gene>
<dbReference type="SUPFAM" id="SSF53850">
    <property type="entry name" value="Periplasmic binding protein-like II"/>
    <property type="match status" value="1"/>
</dbReference>
<keyword evidence="3" id="KW-1185">Reference proteome</keyword>
<feature type="transmembrane region" description="Helical" evidence="1">
    <location>
        <begin position="9"/>
        <end position="27"/>
    </location>
</feature>
<protein>
    <submittedName>
        <fullName evidence="2">Transporter substrate-binding domain-containing protein</fullName>
    </submittedName>
</protein>
<keyword evidence="1" id="KW-0472">Membrane</keyword>
<evidence type="ECO:0000256" key="1">
    <source>
        <dbReference type="SAM" id="Phobius"/>
    </source>
</evidence>
<comment type="caution">
    <text evidence="2">The sequence shown here is derived from an EMBL/GenBank/DDBJ whole genome shotgun (WGS) entry which is preliminary data.</text>
</comment>
<dbReference type="AlphaFoldDB" id="A0A6N6VZ23"/>
<keyword evidence="1" id="KW-0812">Transmembrane</keyword>
<dbReference type="EMBL" id="WFLM01000001">
    <property type="protein sequence ID" value="KAB8040496.1"/>
    <property type="molecule type" value="Genomic_DNA"/>
</dbReference>